<name>A0ABV6PBF4_9MICC</name>
<accession>A0ABV6PBF4</accession>
<proteinExistence type="inferred from homology"/>
<protein>
    <submittedName>
        <fullName evidence="2">Prevent-host-death protein</fullName>
    </submittedName>
</protein>
<keyword evidence="3" id="KW-1185">Reference proteome</keyword>
<evidence type="ECO:0000313" key="2">
    <source>
        <dbReference type="EMBL" id="MFC0582451.1"/>
    </source>
</evidence>
<organism evidence="2 3">
    <name type="scientific">Micrococcoides hystricis</name>
    <dbReference type="NCBI Taxonomy" id="1572761"/>
    <lineage>
        <taxon>Bacteria</taxon>
        <taxon>Bacillati</taxon>
        <taxon>Actinomycetota</taxon>
        <taxon>Actinomycetes</taxon>
        <taxon>Micrococcales</taxon>
        <taxon>Micrococcaceae</taxon>
        <taxon>Micrococcoides</taxon>
    </lineage>
</organism>
<gene>
    <name evidence="2" type="ORF">ACFFFR_08665</name>
</gene>
<sequence>MPAMTTRTEFNSSELSRNSAEVFGAAEDHPVRVTRRNAETLILMTERDSDAQQKLFEFAADLIAVTTDDNGTLTERMTDRFSWMHALSEEDREACAKELVDSARASFATKQPYLAAATLTTWKETATAIAAGLGQEPVEWLEDEIPLDRP</sequence>
<evidence type="ECO:0000313" key="3">
    <source>
        <dbReference type="Proteomes" id="UP001589862"/>
    </source>
</evidence>
<comment type="similarity">
    <text evidence="1">Belongs to the phD/YefM antitoxin family.</text>
</comment>
<reference evidence="2 3" key="1">
    <citation type="submission" date="2024-09" db="EMBL/GenBank/DDBJ databases">
        <authorList>
            <person name="Sun Q."/>
            <person name="Mori K."/>
        </authorList>
    </citation>
    <scope>NUCLEOTIDE SEQUENCE [LARGE SCALE GENOMIC DNA]</scope>
    <source>
        <strain evidence="2 3">NCAIM B.02604</strain>
    </source>
</reference>
<dbReference type="SUPFAM" id="SSF143120">
    <property type="entry name" value="YefM-like"/>
    <property type="match status" value="1"/>
</dbReference>
<dbReference type="Proteomes" id="UP001589862">
    <property type="component" value="Unassembled WGS sequence"/>
</dbReference>
<comment type="caution">
    <text evidence="2">The sequence shown here is derived from an EMBL/GenBank/DDBJ whole genome shotgun (WGS) entry which is preliminary data.</text>
</comment>
<dbReference type="RefSeq" id="WP_377459616.1">
    <property type="nucleotide sequence ID" value="NZ_JBHLUB010000030.1"/>
</dbReference>
<dbReference type="InterPro" id="IPR036165">
    <property type="entry name" value="YefM-like_sf"/>
</dbReference>
<dbReference type="EMBL" id="JBHLUB010000030">
    <property type="protein sequence ID" value="MFC0582451.1"/>
    <property type="molecule type" value="Genomic_DNA"/>
</dbReference>
<evidence type="ECO:0000256" key="1">
    <source>
        <dbReference type="ARBA" id="ARBA00009981"/>
    </source>
</evidence>